<feature type="compositionally biased region" description="Basic residues" evidence="1">
    <location>
        <begin position="1"/>
        <end position="20"/>
    </location>
</feature>
<dbReference type="GeneID" id="25261547"/>
<dbReference type="EMBL" id="JMSN01000054">
    <property type="protein sequence ID" value="KDN44110.1"/>
    <property type="molecule type" value="Genomic_DNA"/>
</dbReference>
<accession>A0A066VZX7</accession>
<dbReference type="HOGENOM" id="CLU_2575539_0_0_1"/>
<gene>
    <name evidence="2" type="ORF">K437DRAFT_140814</name>
</gene>
<comment type="caution">
    <text evidence="2">The sequence shown here is derived from an EMBL/GenBank/DDBJ whole genome shotgun (WGS) entry which is preliminary data.</text>
</comment>
<proteinExistence type="predicted"/>
<evidence type="ECO:0000313" key="3">
    <source>
        <dbReference type="Proteomes" id="UP000027361"/>
    </source>
</evidence>
<evidence type="ECO:0000313" key="2">
    <source>
        <dbReference type="EMBL" id="KDN44110.1"/>
    </source>
</evidence>
<evidence type="ECO:0000256" key="1">
    <source>
        <dbReference type="SAM" id="MobiDB-lite"/>
    </source>
</evidence>
<name>A0A066VZX7_TILAU</name>
<keyword evidence="3" id="KW-1185">Reference proteome</keyword>
<dbReference type="AlphaFoldDB" id="A0A066VZX7"/>
<dbReference type="InParanoid" id="A0A066VZX7"/>
<reference evidence="2 3" key="1">
    <citation type="submission" date="2014-05" db="EMBL/GenBank/DDBJ databases">
        <title>Draft genome sequence of a rare smut relative, Tilletiaria anomala UBC 951.</title>
        <authorList>
            <consortium name="DOE Joint Genome Institute"/>
            <person name="Toome M."/>
            <person name="Kuo A."/>
            <person name="Henrissat B."/>
            <person name="Lipzen A."/>
            <person name="Tritt A."/>
            <person name="Yoshinaga Y."/>
            <person name="Zane M."/>
            <person name="Barry K."/>
            <person name="Grigoriev I.V."/>
            <person name="Spatafora J.W."/>
            <person name="Aimea M.C."/>
        </authorList>
    </citation>
    <scope>NUCLEOTIDE SEQUENCE [LARGE SCALE GENOMIC DNA]</scope>
    <source>
        <strain evidence="2 3">UBC 951</strain>
    </source>
</reference>
<protein>
    <submittedName>
        <fullName evidence="2">Uncharacterized protein</fullName>
    </submittedName>
</protein>
<organism evidence="2 3">
    <name type="scientific">Tilletiaria anomala (strain ATCC 24038 / CBS 436.72 / UBC 951)</name>
    <dbReference type="NCBI Taxonomy" id="1037660"/>
    <lineage>
        <taxon>Eukaryota</taxon>
        <taxon>Fungi</taxon>
        <taxon>Dikarya</taxon>
        <taxon>Basidiomycota</taxon>
        <taxon>Ustilaginomycotina</taxon>
        <taxon>Exobasidiomycetes</taxon>
        <taxon>Georgefischeriales</taxon>
        <taxon>Tilletiariaceae</taxon>
        <taxon>Tilletiaria</taxon>
    </lineage>
</organism>
<dbReference type="RefSeq" id="XP_013242648.1">
    <property type="nucleotide sequence ID" value="XM_013387194.1"/>
</dbReference>
<dbReference type="Proteomes" id="UP000027361">
    <property type="component" value="Unassembled WGS sequence"/>
</dbReference>
<sequence>MNSPPRHYHTHSHSSHRRIATRPIHPPLQGMVRLPRCAETGTCHHARRTQQHTPSAGGAHAATPLASACVWLFAYYTSNPH</sequence>
<feature type="region of interest" description="Disordered" evidence="1">
    <location>
        <begin position="1"/>
        <end position="29"/>
    </location>
</feature>